<feature type="compositionally biased region" description="Low complexity" evidence="1">
    <location>
        <begin position="125"/>
        <end position="136"/>
    </location>
</feature>
<dbReference type="GeneID" id="54284041"/>
<sequence length="345" mass="34025">MAAVQSHASPAILIPSGRTDRLSPGPEAIPSQRTPQVHMPAASYGASSPGSIHTNLSGSAGSNSSSSIANAPCPPALEPRSQAPYPSSPNGASSTQPNLNTLQADTPLAMPRGPYSSLNHPDALSQPQIPSTSPQPGLAASYYDKSNISLPDISVTSSRPIDPAELPANLAGDGGLAGDRGLFSSSPNSKSDKYVKKGAEFVKKQVRKKIEKKMNGGGGGGSGKVWGDIGDAIGQYGEDGNNQGGQGDYGAQGSGGGDYGYGDASGGGADYGAQGSGGGDYGYGDASGGGGDYGFGTGDYGYGEGDYGMSGGDFGEIDFGGVGEAIEGGGGGEGLGEAIAAIFGG</sequence>
<evidence type="ECO:0000313" key="3">
    <source>
        <dbReference type="Proteomes" id="UP000799778"/>
    </source>
</evidence>
<dbReference type="EMBL" id="ML978066">
    <property type="protein sequence ID" value="KAF2021515.1"/>
    <property type="molecule type" value="Genomic_DNA"/>
</dbReference>
<accession>A0A6A5Y7H0</accession>
<keyword evidence="3" id="KW-1185">Reference proteome</keyword>
<feature type="region of interest" description="Disordered" evidence="1">
    <location>
        <begin position="1"/>
        <end position="138"/>
    </location>
</feature>
<protein>
    <submittedName>
        <fullName evidence="2">Uncharacterized protein</fullName>
    </submittedName>
</protein>
<dbReference type="RefSeq" id="XP_033389854.1">
    <property type="nucleotide sequence ID" value="XM_033526644.1"/>
</dbReference>
<proteinExistence type="predicted"/>
<feature type="region of interest" description="Disordered" evidence="1">
    <location>
        <begin position="235"/>
        <end position="254"/>
    </location>
</feature>
<name>A0A6A5Y7H0_9PLEO</name>
<evidence type="ECO:0000256" key="1">
    <source>
        <dbReference type="SAM" id="MobiDB-lite"/>
    </source>
</evidence>
<gene>
    <name evidence="2" type="ORF">BU24DRAFT_417153</name>
</gene>
<evidence type="ECO:0000313" key="2">
    <source>
        <dbReference type="EMBL" id="KAF2021515.1"/>
    </source>
</evidence>
<feature type="compositionally biased region" description="Polar residues" evidence="1">
    <location>
        <begin position="84"/>
        <end position="104"/>
    </location>
</feature>
<dbReference type="Proteomes" id="UP000799778">
    <property type="component" value="Unassembled WGS sequence"/>
</dbReference>
<dbReference type="AlphaFoldDB" id="A0A6A5Y7H0"/>
<feature type="compositionally biased region" description="Gly residues" evidence="1">
    <location>
        <begin position="242"/>
        <end position="254"/>
    </location>
</feature>
<organism evidence="2 3">
    <name type="scientific">Aaosphaeria arxii CBS 175.79</name>
    <dbReference type="NCBI Taxonomy" id="1450172"/>
    <lineage>
        <taxon>Eukaryota</taxon>
        <taxon>Fungi</taxon>
        <taxon>Dikarya</taxon>
        <taxon>Ascomycota</taxon>
        <taxon>Pezizomycotina</taxon>
        <taxon>Dothideomycetes</taxon>
        <taxon>Pleosporomycetidae</taxon>
        <taxon>Pleosporales</taxon>
        <taxon>Pleosporales incertae sedis</taxon>
        <taxon>Aaosphaeria</taxon>
    </lineage>
</organism>
<reference evidence="2" key="1">
    <citation type="journal article" date="2020" name="Stud. Mycol.">
        <title>101 Dothideomycetes genomes: a test case for predicting lifestyles and emergence of pathogens.</title>
        <authorList>
            <person name="Haridas S."/>
            <person name="Albert R."/>
            <person name="Binder M."/>
            <person name="Bloem J."/>
            <person name="Labutti K."/>
            <person name="Salamov A."/>
            <person name="Andreopoulos B."/>
            <person name="Baker S."/>
            <person name="Barry K."/>
            <person name="Bills G."/>
            <person name="Bluhm B."/>
            <person name="Cannon C."/>
            <person name="Castanera R."/>
            <person name="Culley D."/>
            <person name="Daum C."/>
            <person name="Ezra D."/>
            <person name="Gonzalez J."/>
            <person name="Henrissat B."/>
            <person name="Kuo A."/>
            <person name="Liang C."/>
            <person name="Lipzen A."/>
            <person name="Lutzoni F."/>
            <person name="Magnuson J."/>
            <person name="Mondo S."/>
            <person name="Nolan M."/>
            <person name="Ohm R."/>
            <person name="Pangilinan J."/>
            <person name="Park H.-J."/>
            <person name="Ramirez L."/>
            <person name="Alfaro M."/>
            <person name="Sun H."/>
            <person name="Tritt A."/>
            <person name="Yoshinaga Y."/>
            <person name="Zwiers L.-H."/>
            <person name="Turgeon B."/>
            <person name="Goodwin S."/>
            <person name="Spatafora J."/>
            <person name="Crous P."/>
            <person name="Grigoriev I."/>
        </authorList>
    </citation>
    <scope>NUCLEOTIDE SEQUENCE</scope>
    <source>
        <strain evidence="2">CBS 175.79</strain>
    </source>
</reference>
<feature type="compositionally biased region" description="Low complexity" evidence="1">
    <location>
        <begin position="40"/>
        <end position="71"/>
    </location>
</feature>